<dbReference type="PANTHER" id="PTHR42929">
    <property type="entry name" value="INNER MEMBRANE ABC TRANSPORTER PERMEASE PROTEIN YDCU-RELATED-RELATED"/>
    <property type="match status" value="1"/>
</dbReference>
<evidence type="ECO:0000256" key="2">
    <source>
        <dbReference type="ARBA" id="ARBA00007069"/>
    </source>
</evidence>
<evidence type="ECO:0000256" key="3">
    <source>
        <dbReference type="ARBA" id="ARBA00022448"/>
    </source>
</evidence>
<dbReference type="Gene3D" id="1.10.3720.10">
    <property type="entry name" value="MetI-like"/>
    <property type="match status" value="1"/>
</dbReference>
<evidence type="ECO:0000256" key="7">
    <source>
        <dbReference type="ARBA" id="ARBA00023136"/>
    </source>
</evidence>
<protein>
    <submittedName>
        <fullName evidence="10">ABC transporter permease</fullName>
    </submittedName>
</protein>
<dbReference type="InterPro" id="IPR035906">
    <property type="entry name" value="MetI-like_sf"/>
</dbReference>
<feature type="transmembrane region" description="Helical" evidence="8">
    <location>
        <begin position="20"/>
        <end position="43"/>
    </location>
</feature>
<keyword evidence="5 8" id="KW-0812">Transmembrane</keyword>
<accession>A0ABX2QP08</accession>
<dbReference type="PANTHER" id="PTHR42929:SF5">
    <property type="entry name" value="ABC TRANSPORTER PERMEASE PROTEIN"/>
    <property type="match status" value="1"/>
</dbReference>
<comment type="similarity">
    <text evidence="2">Belongs to the binding-protein-dependent transport system permease family. CysTW subfamily.</text>
</comment>
<proteinExistence type="inferred from homology"/>
<sequence length="289" mass="31043">MSHAAAKTASPAGRTRDPFLLLAVPSLLLLGMLFALPIAFLLLKSFRDADGALSVAGYIAFFSDPYMLTALRRTIVIAFETTLLTLVLGYPTAFALARARGFVQTCILIAMILPLSVGVIVKAFAWSIVFRSDGVINKTLLGLGIIDEPLRLLFTETALVIGAANIFLPFMVLPIYAVIRQINPNLGPAAATLGAGPFFRFFRVTLPLTLPGVVAGAAFVFSMAVSMYVIPNLIVGERSQMLSMLIARSFLYLRDEQMGSTMSAVLLVIAAMIVIASSIILKRLSGRQA</sequence>
<keyword evidence="6 8" id="KW-1133">Transmembrane helix</keyword>
<keyword evidence="4" id="KW-1003">Cell membrane</keyword>
<feature type="transmembrane region" description="Helical" evidence="8">
    <location>
        <begin position="208"/>
        <end position="230"/>
    </location>
</feature>
<dbReference type="InterPro" id="IPR000515">
    <property type="entry name" value="MetI-like"/>
</dbReference>
<dbReference type="Proteomes" id="UP000659172">
    <property type="component" value="Unassembled WGS sequence"/>
</dbReference>
<feature type="transmembrane region" description="Helical" evidence="8">
    <location>
        <begin position="108"/>
        <end position="129"/>
    </location>
</feature>
<evidence type="ECO:0000256" key="6">
    <source>
        <dbReference type="ARBA" id="ARBA00022989"/>
    </source>
</evidence>
<dbReference type="SUPFAM" id="SSF161098">
    <property type="entry name" value="MetI-like"/>
    <property type="match status" value="1"/>
</dbReference>
<dbReference type="CDD" id="cd06261">
    <property type="entry name" value="TM_PBP2"/>
    <property type="match status" value="1"/>
</dbReference>
<organism evidence="10 11">
    <name type="scientific">Mycoplana rhizolycopersici</name>
    <dbReference type="NCBI Taxonomy" id="2746702"/>
    <lineage>
        <taxon>Bacteria</taxon>
        <taxon>Pseudomonadati</taxon>
        <taxon>Pseudomonadota</taxon>
        <taxon>Alphaproteobacteria</taxon>
        <taxon>Hyphomicrobiales</taxon>
        <taxon>Rhizobiaceae</taxon>
        <taxon>Mycoplana</taxon>
    </lineage>
</organism>
<evidence type="ECO:0000256" key="5">
    <source>
        <dbReference type="ARBA" id="ARBA00022692"/>
    </source>
</evidence>
<feature type="transmembrane region" description="Helical" evidence="8">
    <location>
        <begin position="261"/>
        <end position="281"/>
    </location>
</feature>
<evidence type="ECO:0000256" key="8">
    <source>
        <dbReference type="RuleBase" id="RU363032"/>
    </source>
</evidence>
<feature type="transmembrane region" description="Helical" evidence="8">
    <location>
        <begin position="74"/>
        <end position="96"/>
    </location>
</feature>
<keyword evidence="7 8" id="KW-0472">Membrane</keyword>
<evidence type="ECO:0000313" key="10">
    <source>
        <dbReference type="EMBL" id="NVP58624.1"/>
    </source>
</evidence>
<dbReference type="EMBL" id="JABXYK010000030">
    <property type="protein sequence ID" value="NVP58624.1"/>
    <property type="molecule type" value="Genomic_DNA"/>
</dbReference>
<evidence type="ECO:0000256" key="4">
    <source>
        <dbReference type="ARBA" id="ARBA00022475"/>
    </source>
</evidence>
<evidence type="ECO:0000313" key="11">
    <source>
        <dbReference type="Proteomes" id="UP000659172"/>
    </source>
</evidence>
<evidence type="ECO:0000259" key="9">
    <source>
        <dbReference type="PROSITE" id="PS50928"/>
    </source>
</evidence>
<comment type="caution">
    <text evidence="10">The sequence shown here is derived from an EMBL/GenBank/DDBJ whole genome shotgun (WGS) entry which is preliminary data.</text>
</comment>
<dbReference type="RefSeq" id="WP_176952519.1">
    <property type="nucleotide sequence ID" value="NZ_JABXYK010000030.1"/>
</dbReference>
<keyword evidence="3 8" id="KW-0813">Transport</keyword>
<dbReference type="Pfam" id="PF00528">
    <property type="entry name" value="BPD_transp_1"/>
    <property type="match status" value="1"/>
</dbReference>
<name>A0ABX2QP08_9HYPH</name>
<gene>
    <name evidence="10" type="ORF">HV823_25675</name>
</gene>
<keyword evidence="11" id="KW-1185">Reference proteome</keyword>
<comment type="subcellular location">
    <subcellularLocation>
        <location evidence="1 8">Cell membrane</location>
        <topology evidence="1 8">Multi-pass membrane protein</topology>
    </subcellularLocation>
</comment>
<reference evidence="10 11" key="1">
    <citation type="submission" date="2020-06" db="EMBL/GenBank/DDBJ databases">
        <title>Rhizobium sp.nov. isolated from the tomato plant.</title>
        <authorList>
            <person name="Thin K.K."/>
            <person name="Zhang X."/>
            <person name="He S."/>
        </authorList>
    </citation>
    <scope>NUCLEOTIDE SEQUENCE [LARGE SCALE GENOMIC DNA]</scope>
    <source>
        <strain evidence="10 11">DBTS2</strain>
    </source>
</reference>
<evidence type="ECO:0000256" key="1">
    <source>
        <dbReference type="ARBA" id="ARBA00004651"/>
    </source>
</evidence>
<feature type="transmembrane region" description="Helical" evidence="8">
    <location>
        <begin position="158"/>
        <end position="179"/>
    </location>
</feature>
<dbReference type="PROSITE" id="PS50928">
    <property type="entry name" value="ABC_TM1"/>
    <property type="match status" value="1"/>
</dbReference>
<feature type="domain" description="ABC transmembrane type-1" evidence="9">
    <location>
        <begin position="71"/>
        <end position="280"/>
    </location>
</feature>